<dbReference type="PRINTS" id="PR01720">
    <property type="entry name" value="CTLANTIGEN4"/>
</dbReference>
<dbReference type="GO" id="GO:0009897">
    <property type="term" value="C:external side of plasma membrane"/>
    <property type="evidence" value="ECO:0007669"/>
    <property type="project" value="TreeGrafter"/>
</dbReference>
<evidence type="ECO:0000256" key="9">
    <source>
        <dbReference type="ARBA" id="ARBA00022989"/>
    </source>
</evidence>
<sequence length="223" mass="24595">MAGLGVQRCKAQLQLASRTWPFEALLAFLFIPTVSKGIHVTQPSVALASSHGIASFPCEYTSSHNTDEVRVTVLRQTNGQMTEVCATTFTLKNTLGFLDDPFCSGTINESRVNLTIQGLRAADTGLYFCKVELMYPPPYFVGMGNGTQIYVIEPEPCPDSDVLLWILAAVSSGLFFYSFLITAVSLSKMLKKRSPLTTGVYVKMPPTEPECEKQFQPYFIPIN</sequence>
<keyword evidence="14" id="KW-0393">Immunoglobulin domain</keyword>
<evidence type="ECO:0000256" key="3">
    <source>
        <dbReference type="ARBA" id="ARBA00016331"/>
    </source>
</evidence>
<dbReference type="GO" id="GO:0002250">
    <property type="term" value="P:adaptive immune response"/>
    <property type="evidence" value="ECO:0007669"/>
    <property type="project" value="UniProtKB-KW"/>
</dbReference>
<dbReference type="SUPFAM" id="SSF48726">
    <property type="entry name" value="Immunoglobulin"/>
    <property type="match status" value="1"/>
</dbReference>
<evidence type="ECO:0000256" key="7">
    <source>
        <dbReference type="ARBA" id="ARBA00022729"/>
    </source>
</evidence>
<evidence type="ECO:0000313" key="20">
    <source>
        <dbReference type="Proteomes" id="UP001152836"/>
    </source>
</evidence>
<dbReference type="InterPro" id="IPR013783">
    <property type="entry name" value="Ig-like_fold"/>
</dbReference>
<dbReference type="Gene3D" id="2.60.40.10">
    <property type="entry name" value="Immunoglobulins"/>
    <property type="match status" value="1"/>
</dbReference>
<dbReference type="PANTHER" id="PTHR11494">
    <property type="entry name" value="CYTOTOXIC T-LYMPHOCYTE PROTEIN"/>
    <property type="match status" value="1"/>
</dbReference>
<dbReference type="GO" id="GO:0045590">
    <property type="term" value="P:negative regulation of regulatory T cell differentiation"/>
    <property type="evidence" value="ECO:0007669"/>
    <property type="project" value="TreeGrafter"/>
</dbReference>
<keyword evidence="6 17" id="KW-0812">Transmembrane</keyword>
<dbReference type="InterPro" id="IPR040216">
    <property type="entry name" value="CTLA4/CD28"/>
</dbReference>
<dbReference type="GeneID" id="127226271"/>
<evidence type="ECO:0000256" key="17">
    <source>
        <dbReference type="SAM" id="Phobius"/>
    </source>
</evidence>
<dbReference type="Proteomes" id="UP001152836">
    <property type="component" value="Unassembled WGS sequence"/>
</dbReference>
<dbReference type="Pfam" id="PF07686">
    <property type="entry name" value="V-set"/>
    <property type="match status" value="1"/>
</dbReference>
<evidence type="ECO:0000256" key="15">
    <source>
        <dbReference type="ARBA" id="ARBA00032097"/>
    </source>
</evidence>
<dbReference type="RefSeq" id="XP_051046133.1">
    <property type="nucleotide sequence ID" value="XM_051190176.1"/>
</dbReference>
<evidence type="ECO:0000256" key="13">
    <source>
        <dbReference type="ARBA" id="ARBA00023180"/>
    </source>
</evidence>
<evidence type="ECO:0000256" key="12">
    <source>
        <dbReference type="ARBA" id="ARBA00023157"/>
    </source>
</evidence>
<feature type="transmembrane region" description="Helical" evidence="17">
    <location>
        <begin position="162"/>
        <end position="186"/>
    </location>
</feature>
<evidence type="ECO:0000256" key="2">
    <source>
        <dbReference type="ARBA" id="ARBA00004251"/>
    </source>
</evidence>
<dbReference type="GO" id="GO:0050853">
    <property type="term" value="P:B cell receptor signaling pathway"/>
    <property type="evidence" value="ECO:0007669"/>
    <property type="project" value="TreeGrafter"/>
</dbReference>
<evidence type="ECO:0000256" key="14">
    <source>
        <dbReference type="ARBA" id="ARBA00023319"/>
    </source>
</evidence>
<dbReference type="SMART" id="SM00406">
    <property type="entry name" value="IGv"/>
    <property type="match status" value="1"/>
</dbReference>
<comment type="caution">
    <text evidence="19">The sequence shown here is derived from an EMBL/GenBank/DDBJ whole genome shotgun (WGS) entry which is preliminary data.</text>
</comment>
<dbReference type="InterPro" id="IPR003599">
    <property type="entry name" value="Ig_sub"/>
</dbReference>
<comment type="subunit">
    <text evidence="16">Homodimer; disulfide-linked. Binds to CD80/B7-1 and CD86/B7.2. Interacts with ICOSLG.</text>
</comment>
<dbReference type="InterPro" id="IPR036179">
    <property type="entry name" value="Ig-like_dom_sf"/>
</dbReference>
<keyword evidence="13" id="KW-0325">Glycoprotein</keyword>
<gene>
    <name evidence="19" type="primary">Ctla4</name>
    <name evidence="19" type="ORF">PHOROB_LOCUS8790</name>
</gene>
<dbReference type="GO" id="GO:0050852">
    <property type="term" value="P:T cell receptor signaling pathway"/>
    <property type="evidence" value="ECO:0007669"/>
    <property type="project" value="TreeGrafter"/>
</dbReference>
<evidence type="ECO:0000313" key="19">
    <source>
        <dbReference type="EMBL" id="CAH6791691.1"/>
    </source>
</evidence>
<evidence type="ECO:0000256" key="16">
    <source>
        <dbReference type="ARBA" id="ARBA00064978"/>
    </source>
</evidence>
<reference evidence="19" key="1">
    <citation type="submission" date="2022-06" db="EMBL/GenBank/DDBJ databases">
        <authorList>
            <person name="Andreotti S."/>
            <person name="Wyler E."/>
        </authorList>
    </citation>
    <scope>NUCLEOTIDE SEQUENCE</scope>
</reference>
<keyword evidence="10" id="KW-1064">Adaptive immunity</keyword>
<feature type="domain" description="Ig-like" evidence="18">
    <location>
        <begin position="32"/>
        <end position="132"/>
    </location>
</feature>
<accession>A0AAU9ZGB2</accession>
<dbReference type="InterPro" id="IPR008096">
    <property type="entry name" value="CTLA4"/>
</dbReference>
<evidence type="ECO:0000256" key="11">
    <source>
        <dbReference type="ARBA" id="ARBA00023136"/>
    </source>
</evidence>
<keyword evidence="5" id="KW-0597">Phosphoprotein</keyword>
<dbReference type="PANTHER" id="PTHR11494:SF8">
    <property type="entry name" value="CYTOTOXIC T-LYMPHOCYTE PROTEIN 4"/>
    <property type="match status" value="1"/>
</dbReference>
<dbReference type="GO" id="GO:0042129">
    <property type="term" value="P:regulation of T cell proliferation"/>
    <property type="evidence" value="ECO:0007669"/>
    <property type="project" value="InterPro"/>
</dbReference>
<comment type="subcellular location">
    <subcellularLocation>
        <location evidence="2">Cell membrane</location>
        <topology evidence="2">Single-pass type I membrane protein</topology>
    </subcellularLocation>
</comment>
<keyword evidence="7" id="KW-0732">Signal</keyword>
<comment type="function">
    <text evidence="1">Inhibitory receptor acting as a major negative regulator of T-cell responses. The affinity of CTLA4 for its natural B7 family ligands, CD80 and CD86, is considerably stronger than the affinity of their cognate stimulatory coreceptor CD28.</text>
</comment>
<evidence type="ECO:0000256" key="10">
    <source>
        <dbReference type="ARBA" id="ARBA00023130"/>
    </source>
</evidence>
<evidence type="ECO:0000259" key="18">
    <source>
        <dbReference type="PROSITE" id="PS50835"/>
    </source>
</evidence>
<evidence type="ECO:0000256" key="1">
    <source>
        <dbReference type="ARBA" id="ARBA00002230"/>
    </source>
</evidence>
<keyword evidence="4" id="KW-1003">Cell membrane</keyword>
<dbReference type="CTD" id="1493"/>
<keyword evidence="12" id="KW-1015">Disulfide bond</keyword>
<keyword evidence="9 17" id="KW-1133">Transmembrane helix</keyword>
<evidence type="ECO:0000256" key="4">
    <source>
        <dbReference type="ARBA" id="ARBA00022475"/>
    </source>
</evidence>
<dbReference type="SMART" id="SM00409">
    <property type="entry name" value="IG"/>
    <property type="match status" value="1"/>
</dbReference>
<dbReference type="EMBL" id="CALSGD010001444">
    <property type="protein sequence ID" value="CAH6791691.1"/>
    <property type="molecule type" value="Genomic_DNA"/>
</dbReference>
<evidence type="ECO:0000256" key="6">
    <source>
        <dbReference type="ARBA" id="ARBA00022692"/>
    </source>
</evidence>
<dbReference type="AlphaFoldDB" id="A0AAU9ZGB2"/>
<evidence type="ECO:0000256" key="8">
    <source>
        <dbReference type="ARBA" id="ARBA00022859"/>
    </source>
</evidence>
<dbReference type="PROSITE" id="PS50835">
    <property type="entry name" value="IG_LIKE"/>
    <property type="match status" value="1"/>
</dbReference>
<keyword evidence="11 17" id="KW-0472">Membrane</keyword>
<protein>
    <recommendedName>
        <fullName evidence="3">Cytotoxic T-lymphocyte protein 4</fullName>
    </recommendedName>
    <alternativeName>
        <fullName evidence="15">Cytotoxic T-lymphocyte-associated antigen 4</fullName>
    </alternativeName>
</protein>
<name>A0AAU9ZGB2_PHORO</name>
<organism evidence="19 20">
    <name type="scientific">Phodopus roborovskii</name>
    <name type="common">Roborovski's desert hamster</name>
    <name type="synonym">Cricetulus roborovskii</name>
    <dbReference type="NCBI Taxonomy" id="109678"/>
    <lineage>
        <taxon>Eukaryota</taxon>
        <taxon>Metazoa</taxon>
        <taxon>Chordata</taxon>
        <taxon>Craniata</taxon>
        <taxon>Vertebrata</taxon>
        <taxon>Euteleostomi</taxon>
        <taxon>Mammalia</taxon>
        <taxon>Eutheria</taxon>
        <taxon>Euarchontoglires</taxon>
        <taxon>Glires</taxon>
        <taxon>Rodentia</taxon>
        <taxon>Myomorpha</taxon>
        <taxon>Muroidea</taxon>
        <taxon>Cricetidae</taxon>
        <taxon>Cricetinae</taxon>
        <taxon>Phodopus</taxon>
    </lineage>
</organism>
<dbReference type="KEGG" id="prob:127226271"/>
<keyword evidence="8" id="KW-0391">Immunity</keyword>
<dbReference type="InterPro" id="IPR013106">
    <property type="entry name" value="Ig_V-set"/>
</dbReference>
<proteinExistence type="predicted"/>
<keyword evidence="20" id="KW-1185">Reference proteome</keyword>
<dbReference type="FunFam" id="2.60.40.10:FF:000686">
    <property type="entry name" value="Cytotoxic T-lymphocyte protein 4"/>
    <property type="match status" value="1"/>
</dbReference>
<evidence type="ECO:0000256" key="5">
    <source>
        <dbReference type="ARBA" id="ARBA00022553"/>
    </source>
</evidence>
<dbReference type="InterPro" id="IPR007110">
    <property type="entry name" value="Ig-like_dom"/>
</dbReference>